<dbReference type="KEGG" id="cyc:PCC7424_3148"/>
<dbReference type="InterPro" id="IPR009078">
    <property type="entry name" value="Ferritin-like_SF"/>
</dbReference>
<dbReference type="GO" id="GO:0008233">
    <property type="term" value="F:peptidase activity"/>
    <property type="evidence" value="ECO:0007669"/>
    <property type="project" value="UniProtKB-KW"/>
</dbReference>
<keyword evidence="3" id="KW-0378">Hydrolase</keyword>
<dbReference type="STRING" id="65393.PCC7424_3148"/>
<dbReference type="Gene3D" id="1.20.1260.10">
    <property type="match status" value="1"/>
</dbReference>
<dbReference type="CDD" id="cd03134">
    <property type="entry name" value="GATase1_PfpI_like"/>
    <property type="match status" value="1"/>
</dbReference>
<dbReference type="eggNOG" id="COG0693">
    <property type="taxonomic scope" value="Bacteria"/>
</dbReference>
<dbReference type="AlphaFoldDB" id="B7KCJ9"/>
<dbReference type="InterPro" id="IPR012347">
    <property type="entry name" value="Ferritin-like"/>
</dbReference>
<dbReference type="Gene3D" id="3.40.50.880">
    <property type="match status" value="1"/>
</dbReference>
<dbReference type="SUPFAM" id="SSF47240">
    <property type="entry name" value="Ferritin-like"/>
    <property type="match status" value="1"/>
</dbReference>
<dbReference type="MEROPS" id="C56.001"/>
<dbReference type="CDD" id="cd00657">
    <property type="entry name" value="Ferritin_like"/>
    <property type="match status" value="1"/>
</dbReference>
<dbReference type="OrthoDB" id="9800516at2"/>
<dbReference type="RefSeq" id="WP_015955147.1">
    <property type="nucleotide sequence ID" value="NC_011729.1"/>
</dbReference>
<evidence type="ECO:0000259" key="2">
    <source>
        <dbReference type="Pfam" id="PF01965"/>
    </source>
</evidence>
<name>B7KCJ9_GLOC7</name>
<dbReference type="SUPFAM" id="SSF52317">
    <property type="entry name" value="Class I glutamine amidotransferase-like"/>
    <property type="match status" value="1"/>
</dbReference>
<sequence>MVYSNGNKQARIGILLENHFEDFEFKIPYTALKQAGSEVVVIGSRMNDEYQGKRGKESVKPDATATEIRAEDFDCIIIPGGNAPDRIRANPNAIRLIIDAMAQEKLIATVCHGIQVLIEADQIRDKQVTGFRSIRKDIENAGATYIDEPVVVQGNLITARQPGDLPIFTTVILTRLNLSLENTNLPDVSDLIYEWWQLGEIWGGSTRGDLVNALNTALTGENYTAKAFELYAEKATDFGLKTVLEEILVTKRQHIDLLKNRLSKLGENITWQTLGSEAFATWQSWMVSSDNLEILRRALGDIQTGVVDSYHLCNQLSDPFTVALLTDIESNLSRHEIRLSELYRARLGSNVKPPMPTTMAVVG</sequence>
<keyword evidence="4" id="KW-1185">Reference proteome</keyword>
<protein>
    <submittedName>
        <fullName evidence="3">Intracellular protease, PfpI family</fullName>
    </submittedName>
</protein>
<dbReference type="PANTHER" id="PTHR42733">
    <property type="entry name" value="DJ-1 PROTEIN"/>
    <property type="match status" value="1"/>
</dbReference>
<dbReference type="GO" id="GO:0006508">
    <property type="term" value="P:proteolysis"/>
    <property type="evidence" value="ECO:0007669"/>
    <property type="project" value="UniProtKB-KW"/>
</dbReference>
<dbReference type="InterPro" id="IPR029062">
    <property type="entry name" value="Class_I_gatase-like"/>
</dbReference>
<comment type="similarity">
    <text evidence="1">Belongs to the peptidase C56 family.</text>
</comment>
<accession>B7KCJ9</accession>
<proteinExistence type="inferred from homology"/>
<gene>
    <name evidence="3" type="ordered locus">PCC7424_3148</name>
</gene>
<dbReference type="Pfam" id="PF01965">
    <property type="entry name" value="DJ-1_PfpI"/>
    <property type="match status" value="1"/>
</dbReference>
<dbReference type="HOGENOM" id="CLU_759999_0_0_3"/>
<organism evidence="3 4">
    <name type="scientific">Gloeothece citriformis (strain PCC 7424)</name>
    <name type="common">Cyanothece sp. (strain PCC 7424)</name>
    <dbReference type="NCBI Taxonomy" id="65393"/>
    <lineage>
        <taxon>Bacteria</taxon>
        <taxon>Bacillati</taxon>
        <taxon>Cyanobacteriota</taxon>
        <taxon>Cyanophyceae</taxon>
        <taxon>Oscillatoriophycideae</taxon>
        <taxon>Chroococcales</taxon>
        <taxon>Aphanothecaceae</taxon>
        <taxon>Gloeothece</taxon>
        <taxon>Gloeothece citriformis</taxon>
    </lineage>
</organism>
<dbReference type="PROSITE" id="PS51276">
    <property type="entry name" value="PEPTIDASE_C56_PFPI"/>
    <property type="match status" value="1"/>
</dbReference>
<reference evidence="4" key="1">
    <citation type="journal article" date="2011" name="MBio">
        <title>Novel metabolic attributes of the genus Cyanothece, comprising a group of unicellular nitrogen-fixing Cyanobacteria.</title>
        <authorList>
            <person name="Bandyopadhyay A."/>
            <person name="Elvitigala T."/>
            <person name="Welsh E."/>
            <person name="Stockel J."/>
            <person name="Liberton M."/>
            <person name="Min H."/>
            <person name="Sherman L.A."/>
            <person name="Pakrasi H.B."/>
        </authorList>
    </citation>
    <scope>NUCLEOTIDE SEQUENCE [LARGE SCALE GENOMIC DNA]</scope>
    <source>
        <strain evidence="4">PCC 7424</strain>
    </source>
</reference>
<feature type="domain" description="DJ-1/PfpI" evidence="2">
    <location>
        <begin position="11"/>
        <end position="173"/>
    </location>
</feature>
<dbReference type="EMBL" id="CP001291">
    <property type="protein sequence ID" value="ACK71550.1"/>
    <property type="molecule type" value="Genomic_DNA"/>
</dbReference>
<keyword evidence="3" id="KW-0645">Protease</keyword>
<evidence type="ECO:0000313" key="3">
    <source>
        <dbReference type="EMBL" id="ACK71550.1"/>
    </source>
</evidence>
<dbReference type="InterPro" id="IPR006286">
    <property type="entry name" value="C56_PfpI-like"/>
</dbReference>
<dbReference type="NCBIfam" id="TIGR01382">
    <property type="entry name" value="PfpI"/>
    <property type="match status" value="1"/>
</dbReference>
<dbReference type="Proteomes" id="UP000002384">
    <property type="component" value="Chromosome"/>
</dbReference>
<dbReference type="PANTHER" id="PTHR42733:SF2">
    <property type="entry name" value="DJ-1_THIJ_PFPI FAMILY PROTEIN"/>
    <property type="match status" value="1"/>
</dbReference>
<evidence type="ECO:0000313" key="4">
    <source>
        <dbReference type="Proteomes" id="UP000002384"/>
    </source>
</evidence>
<evidence type="ECO:0000256" key="1">
    <source>
        <dbReference type="ARBA" id="ARBA00008542"/>
    </source>
</evidence>
<dbReference type="InterPro" id="IPR002818">
    <property type="entry name" value="DJ-1/PfpI"/>
</dbReference>